<proteinExistence type="predicted"/>
<dbReference type="GO" id="GO:0003677">
    <property type="term" value="F:DNA binding"/>
    <property type="evidence" value="ECO:0007669"/>
    <property type="project" value="UniProtKB-KW"/>
</dbReference>
<dbReference type="Proteomes" id="UP001305702">
    <property type="component" value="Chromosome"/>
</dbReference>
<sequence length="221" mass="26210">MEFDKAYEAFIEKEKKQAAGSRRERLRLGQGHAEKAFLKEVWWPAFGHFEHLHVEYEVQDFKDGIRYLDYAYLRPPYRICFEIDGFGPHARDLSRWQFADNLLRQNHLVMDHWTVLRFSYDDITEKPRRCQQMIQQLMGRWFGDEASPPDLNYRDKEIVRLAVHKQGAITPRDVSQRLSITTRYARALLHKLVDQGILLPATGNERVRSFRLAPQGRGYFL</sequence>
<dbReference type="EMBL" id="CP130318">
    <property type="protein sequence ID" value="WNQ11179.1"/>
    <property type="molecule type" value="Genomic_DNA"/>
</dbReference>
<evidence type="ECO:0000313" key="2">
    <source>
        <dbReference type="Proteomes" id="UP001305702"/>
    </source>
</evidence>
<dbReference type="AlphaFoldDB" id="A0AA96LDI2"/>
<gene>
    <name evidence="1" type="ORF">MJA45_26860</name>
</gene>
<name>A0AA96LDI2_9BACL</name>
<protein>
    <submittedName>
        <fullName evidence="1">DNA-binding response regulator</fullName>
    </submittedName>
</protein>
<organism evidence="1 2">
    <name type="scientific">Paenibacillus aurantius</name>
    <dbReference type="NCBI Taxonomy" id="2918900"/>
    <lineage>
        <taxon>Bacteria</taxon>
        <taxon>Bacillati</taxon>
        <taxon>Bacillota</taxon>
        <taxon>Bacilli</taxon>
        <taxon>Bacillales</taxon>
        <taxon>Paenibacillaceae</taxon>
        <taxon>Paenibacillus</taxon>
    </lineage>
</organism>
<dbReference type="KEGG" id="paun:MJA45_26860"/>
<keyword evidence="2" id="KW-1185">Reference proteome</keyword>
<accession>A0AA96LDI2</accession>
<dbReference type="Gene3D" id="1.10.10.10">
    <property type="entry name" value="Winged helix-like DNA-binding domain superfamily/Winged helix DNA-binding domain"/>
    <property type="match status" value="1"/>
</dbReference>
<keyword evidence="1" id="KW-0238">DNA-binding</keyword>
<dbReference type="SUPFAM" id="SSF46785">
    <property type="entry name" value="Winged helix' DNA-binding domain"/>
    <property type="match status" value="1"/>
</dbReference>
<dbReference type="InterPro" id="IPR036388">
    <property type="entry name" value="WH-like_DNA-bd_sf"/>
</dbReference>
<dbReference type="RefSeq" id="WP_315604955.1">
    <property type="nucleotide sequence ID" value="NZ_CP130318.1"/>
</dbReference>
<reference evidence="1 2" key="1">
    <citation type="submission" date="2022-02" db="EMBL/GenBank/DDBJ databases">
        <title>Paenibacillus sp. MBLB1776 Whole Genome Shotgun Sequencing.</title>
        <authorList>
            <person name="Hwang C.Y."/>
            <person name="Cho E.-S."/>
            <person name="Seo M.-J."/>
        </authorList>
    </citation>
    <scope>NUCLEOTIDE SEQUENCE [LARGE SCALE GENOMIC DNA]</scope>
    <source>
        <strain evidence="1 2">MBLB1776</strain>
    </source>
</reference>
<evidence type="ECO:0000313" key="1">
    <source>
        <dbReference type="EMBL" id="WNQ11179.1"/>
    </source>
</evidence>
<dbReference type="InterPro" id="IPR036390">
    <property type="entry name" value="WH_DNA-bd_sf"/>
</dbReference>